<organism evidence="1 2">
    <name type="scientific">Liparis tanakae</name>
    <name type="common">Tanaka's snailfish</name>
    <dbReference type="NCBI Taxonomy" id="230148"/>
    <lineage>
        <taxon>Eukaryota</taxon>
        <taxon>Metazoa</taxon>
        <taxon>Chordata</taxon>
        <taxon>Craniata</taxon>
        <taxon>Vertebrata</taxon>
        <taxon>Euteleostomi</taxon>
        <taxon>Actinopterygii</taxon>
        <taxon>Neopterygii</taxon>
        <taxon>Teleostei</taxon>
        <taxon>Neoteleostei</taxon>
        <taxon>Acanthomorphata</taxon>
        <taxon>Eupercaria</taxon>
        <taxon>Perciformes</taxon>
        <taxon>Cottioidei</taxon>
        <taxon>Cottales</taxon>
        <taxon>Liparidae</taxon>
        <taxon>Liparis</taxon>
    </lineage>
</organism>
<comment type="caution">
    <text evidence="1">The sequence shown here is derived from an EMBL/GenBank/DDBJ whole genome shotgun (WGS) entry which is preliminary data.</text>
</comment>
<gene>
    <name evidence="1" type="ORF">EYF80_003288</name>
</gene>
<name>A0A4Z2JA22_9TELE</name>
<dbReference type="AlphaFoldDB" id="A0A4Z2JA22"/>
<sequence>MDEDPLGKALMGTSPERIWASTPNKRELHLQHILIKALPDVHLTRLWWCTHQHQLNRAEHRNQRSQWTSSFCWENRRKEKKVTQQKERRKFPMRSVKFSRGAAGTLRQSALIFLLRTVTFEAISSGVAHKECHGGKTLPTPHASPPTSPAPHCLGHVAIRGLQKLISGNVRILPGAVLGSARPLHAINSSPLSQKKTHRISISTNHQWFRVRAECPCSPLHGDLGATEECDNRKLSQSVACYMLNLDQIHLQSQICAVLTGCDRRSCKRTDLTTSAYDNHTT</sequence>
<evidence type="ECO:0000313" key="1">
    <source>
        <dbReference type="EMBL" id="TNN86518.1"/>
    </source>
</evidence>
<keyword evidence="2" id="KW-1185">Reference proteome</keyword>
<protein>
    <submittedName>
        <fullName evidence="1">Uncharacterized protein</fullName>
    </submittedName>
</protein>
<dbReference type="Proteomes" id="UP000314294">
    <property type="component" value="Unassembled WGS sequence"/>
</dbReference>
<dbReference type="EMBL" id="SRLO01000015">
    <property type="protein sequence ID" value="TNN86518.1"/>
    <property type="molecule type" value="Genomic_DNA"/>
</dbReference>
<accession>A0A4Z2JA22</accession>
<reference evidence="1 2" key="1">
    <citation type="submission" date="2019-03" db="EMBL/GenBank/DDBJ databases">
        <title>First draft genome of Liparis tanakae, snailfish: a comprehensive survey of snailfish specific genes.</title>
        <authorList>
            <person name="Kim W."/>
            <person name="Song I."/>
            <person name="Jeong J.-H."/>
            <person name="Kim D."/>
            <person name="Kim S."/>
            <person name="Ryu S."/>
            <person name="Song J.Y."/>
            <person name="Lee S.K."/>
        </authorList>
    </citation>
    <scope>NUCLEOTIDE SEQUENCE [LARGE SCALE GENOMIC DNA]</scope>
    <source>
        <tissue evidence="1">Muscle</tissue>
    </source>
</reference>
<proteinExistence type="predicted"/>
<evidence type="ECO:0000313" key="2">
    <source>
        <dbReference type="Proteomes" id="UP000314294"/>
    </source>
</evidence>